<organism evidence="5 6">
    <name type="scientific">Paracoccus aurantius</name>
    <dbReference type="NCBI Taxonomy" id="3073814"/>
    <lineage>
        <taxon>Bacteria</taxon>
        <taxon>Pseudomonadati</taxon>
        <taxon>Pseudomonadota</taxon>
        <taxon>Alphaproteobacteria</taxon>
        <taxon>Rhodobacterales</taxon>
        <taxon>Paracoccaceae</taxon>
        <taxon>Paracoccus</taxon>
    </lineage>
</organism>
<evidence type="ECO:0000313" key="6">
    <source>
        <dbReference type="Proteomes" id="UP001269144"/>
    </source>
</evidence>
<keyword evidence="3" id="KW-0574">Periplasm</keyword>
<dbReference type="Pfam" id="PF03480">
    <property type="entry name" value="DctP"/>
    <property type="match status" value="1"/>
</dbReference>
<dbReference type="PANTHER" id="PTHR33376">
    <property type="match status" value="1"/>
</dbReference>
<dbReference type="InterPro" id="IPR018389">
    <property type="entry name" value="DctP_fam"/>
</dbReference>
<name>A0ABU2HZE0_9RHOB</name>
<gene>
    <name evidence="5" type="primary">dctP</name>
    <name evidence="5" type="ORF">RGQ15_20250</name>
</gene>
<evidence type="ECO:0000313" key="5">
    <source>
        <dbReference type="EMBL" id="MDS9469890.1"/>
    </source>
</evidence>
<dbReference type="SUPFAM" id="SSF53850">
    <property type="entry name" value="Periplasmic binding protein-like II"/>
    <property type="match status" value="1"/>
</dbReference>
<accession>A0ABU2HZE0</accession>
<evidence type="ECO:0000256" key="4">
    <source>
        <dbReference type="SAM" id="SignalP"/>
    </source>
</evidence>
<feature type="signal peptide" evidence="4">
    <location>
        <begin position="1"/>
        <end position="25"/>
    </location>
</feature>
<keyword evidence="6" id="KW-1185">Reference proteome</keyword>
<comment type="caution">
    <text evidence="5">The sequence shown here is derived from an EMBL/GenBank/DDBJ whole genome shotgun (WGS) entry which is preliminary data.</text>
</comment>
<comment type="subcellular location">
    <subcellularLocation>
        <location evidence="1">Periplasm</location>
    </subcellularLocation>
</comment>
<evidence type="ECO:0000256" key="2">
    <source>
        <dbReference type="ARBA" id="ARBA00022729"/>
    </source>
</evidence>
<keyword evidence="2 4" id="KW-0732">Signal</keyword>
<evidence type="ECO:0000256" key="3">
    <source>
        <dbReference type="ARBA" id="ARBA00022764"/>
    </source>
</evidence>
<dbReference type="RefSeq" id="WP_311162655.1">
    <property type="nucleotide sequence ID" value="NZ_JAVQLW010000005.1"/>
</dbReference>
<evidence type="ECO:0000256" key="1">
    <source>
        <dbReference type="ARBA" id="ARBA00004418"/>
    </source>
</evidence>
<dbReference type="InterPro" id="IPR038404">
    <property type="entry name" value="TRAP_DctP_sf"/>
</dbReference>
<dbReference type="PANTHER" id="PTHR33376:SF15">
    <property type="entry name" value="BLL6794 PROTEIN"/>
    <property type="match status" value="1"/>
</dbReference>
<dbReference type="Gene3D" id="3.40.190.170">
    <property type="entry name" value="Bacterial extracellular solute-binding protein, family 7"/>
    <property type="match status" value="1"/>
</dbReference>
<reference evidence="6" key="1">
    <citation type="submission" date="2023-07" db="EMBL/GenBank/DDBJ databases">
        <title>Paracoccus sp. MBLB3053 whole genome sequence.</title>
        <authorList>
            <person name="Hwang C.Y."/>
            <person name="Cho E.-S."/>
            <person name="Seo M.-J."/>
        </authorList>
    </citation>
    <scope>NUCLEOTIDE SEQUENCE [LARGE SCALE GENOMIC DNA]</scope>
    <source>
        <strain evidence="6">MBLB3053</strain>
    </source>
</reference>
<protein>
    <submittedName>
        <fullName evidence="5">TRAP transporter substrate-binding protein DctP</fullName>
    </submittedName>
</protein>
<feature type="chain" id="PRO_5045213048" evidence="4">
    <location>
        <begin position="26"/>
        <end position="344"/>
    </location>
</feature>
<dbReference type="Proteomes" id="UP001269144">
    <property type="component" value="Unassembled WGS sequence"/>
</dbReference>
<sequence length="344" mass="37016">MNRLKAALAASAVMLAPAFAAPALAQTQLIFNSYLPPHDELYQIAIRDFAAAIEEESGGEIKITIPDTTLAPSDRQYEMVRDGIADMAIVSTGGVPQLVTMNKIGDLPFNSPSARAASIALWETYNKYFLPFDEFKGVKVLSTSVLPGRQILSVGKLQAESVADLKGAKLWSPPGALSETVKKLGAVPVNSEFTDLQEYVTKGTVDAMVMAPNSAKGARVLEYVTGMTEVPGGLGSLSFAVFISQERWDQLTSDEQQAIERAAKDLPARSGAAADAVLAKLAPEMEKVPTVTLEGAPLDEFRSLLEARIEEWKERAAKKGLDNPDEVLAFYREILARENKAGGS</sequence>
<dbReference type="EMBL" id="JAVQLW010000005">
    <property type="protein sequence ID" value="MDS9469890.1"/>
    <property type="molecule type" value="Genomic_DNA"/>
</dbReference>
<proteinExistence type="predicted"/>
<dbReference type="NCBIfam" id="NF037995">
    <property type="entry name" value="TRAP_S1"/>
    <property type="match status" value="1"/>
</dbReference>